<evidence type="ECO:0000313" key="1">
    <source>
        <dbReference type="EMBL" id="ORX52344.1"/>
    </source>
</evidence>
<gene>
    <name evidence="1" type="ORF">DM01DRAFT_263294</name>
</gene>
<comment type="caution">
    <text evidence="1">The sequence shown here is derived from an EMBL/GenBank/DDBJ whole genome shotgun (WGS) entry which is preliminary data.</text>
</comment>
<dbReference type="AlphaFoldDB" id="A0A1X2GF18"/>
<protein>
    <submittedName>
        <fullName evidence="1">Uncharacterized protein</fullName>
    </submittedName>
</protein>
<dbReference type="OrthoDB" id="2225686at2759"/>
<evidence type="ECO:0000313" key="2">
    <source>
        <dbReference type="Proteomes" id="UP000242146"/>
    </source>
</evidence>
<sequence length="125" mass="13888">MHWQTLCPSFPFVALNEDMNETEHCTRFVEPYLAGLLDDPSNGTHLRWTDERTLAAKADRSSQRRPDLTKCCGVNWSNSLAYGEAKPAVLQSLPALVTKAPQILNALDVFDRLCVLAASPNDISE</sequence>
<reference evidence="1 2" key="1">
    <citation type="submission" date="2016-07" db="EMBL/GenBank/DDBJ databases">
        <title>Pervasive Adenine N6-methylation of Active Genes in Fungi.</title>
        <authorList>
            <consortium name="DOE Joint Genome Institute"/>
            <person name="Mondo S.J."/>
            <person name="Dannebaum R.O."/>
            <person name="Kuo R.C."/>
            <person name="Labutti K."/>
            <person name="Haridas S."/>
            <person name="Kuo A."/>
            <person name="Salamov A."/>
            <person name="Ahrendt S.R."/>
            <person name="Lipzen A."/>
            <person name="Sullivan W."/>
            <person name="Andreopoulos W.B."/>
            <person name="Clum A."/>
            <person name="Lindquist E."/>
            <person name="Daum C."/>
            <person name="Ramamoorthy G.K."/>
            <person name="Gryganskyi A."/>
            <person name="Culley D."/>
            <person name="Magnuson J.K."/>
            <person name="James T.Y."/>
            <person name="O'Malley M.A."/>
            <person name="Stajich J.E."/>
            <person name="Spatafora J.W."/>
            <person name="Visel A."/>
            <person name="Grigoriev I.V."/>
        </authorList>
    </citation>
    <scope>NUCLEOTIDE SEQUENCE [LARGE SCALE GENOMIC DNA]</scope>
    <source>
        <strain evidence="1 2">NRRL 3301</strain>
    </source>
</reference>
<dbReference type="EMBL" id="MCGT01000018">
    <property type="protein sequence ID" value="ORX52344.1"/>
    <property type="molecule type" value="Genomic_DNA"/>
</dbReference>
<organism evidence="1 2">
    <name type="scientific">Hesseltinella vesiculosa</name>
    <dbReference type="NCBI Taxonomy" id="101127"/>
    <lineage>
        <taxon>Eukaryota</taxon>
        <taxon>Fungi</taxon>
        <taxon>Fungi incertae sedis</taxon>
        <taxon>Mucoromycota</taxon>
        <taxon>Mucoromycotina</taxon>
        <taxon>Mucoromycetes</taxon>
        <taxon>Mucorales</taxon>
        <taxon>Cunninghamellaceae</taxon>
        <taxon>Hesseltinella</taxon>
    </lineage>
</organism>
<accession>A0A1X2GF18</accession>
<name>A0A1X2GF18_9FUNG</name>
<proteinExistence type="predicted"/>
<keyword evidence="2" id="KW-1185">Reference proteome</keyword>
<dbReference type="Proteomes" id="UP000242146">
    <property type="component" value="Unassembled WGS sequence"/>
</dbReference>